<sequence length="49" mass="5808">MLDSILCLPRFTIDCSCWWFKAHWLFHLDEYQKGVQDLNTIPGIVEVPK</sequence>
<reference evidence="1 2" key="1">
    <citation type="submission" date="2023-07" db="EMBL/GenBank/DDBJ databases">
        <title>Functional and genomic diversity of the sorghum phyllosphere microbiome.</title>
        <authorList>
            <person name="Shade A."/>
        </authorList>
    </citation>
    <scope>NUCLEOTIDE SEQUENCE [LARGE SCALE GENOMIC DNA]</scope>
    <source>
        <strain evidence="1 2">SORGH_AS_0887</strain>
    </source>
</reference>
<proteinExistence type="predicted"/>
<gene>
    <name evidence="1" type="ORF">QE380_003351</name>
</gene>
<evidence type="ECO:0000313" key="1">
    <source>
        <dbReference type="EMBL" id="MDQ1210428.1"/>
    </source>
</evidence>
<dbReference type="RefSeq" id="WP_162937198.1">
    <property type="nucleotide sequence ID" value="NZ_BCMA01000001.1"/>
</dbReference>
<dbReference type="EMBL" id="JAUTBK010000002">
    <property type="protein sequence ID" value="MDQ1210428.1"/>
    <property type="molecule type" value="Genomic_DNA"/>
</dbReference>
<dbReference type="Proteomes" id="UP001233360">
    <property type="component" value="Unassembled WGS sequence"/>
</dbReference>
<organism evidence="1 2">
    <name type="scientific">Acinetobacter baylyi</name>
    <dbReference type="NCBI Taxonomy" id="202950"/>
    <lineage>
        <taxon>Bacteria</taxon>
        <taxon>Pseudomonadati</taxon>
        <taxon>Pseudomonadota</taxon>
        <taxon>Gammaproteobacteria</taxon>
        <taxon>Moraxellales</taxon>
        <taxon>Moraxellaceae</taxon>
        <taxon>Acinetobacter</taxon>
    </lineage>
</organism>
<evidence type="ECO:0000313" key="2">
    <source>
        <dbReference type="Proteomes" id="UP001233360"/>
    </source>
</evidence>
<name>A0ABU0V1M3_ACIBI</name>
<comment type="caution">
    <text evidence="1">The sequence shown here is derived from an EMBL/GenBank/DDBJ whole genome shotgun (WGS) entry which is preliminary data.</text>
</comment>
<keyword evidence="2" id="KW-1185">Reference proteome</keyword>
<accession>A0ABU0V1M3</accession>
<protein>
    <submittedName>
        <fullName evidence="1">Uncharacterized protein</fullName>
    </submittedName>
</protein>